<gene>
    <name evidence="2" type="ORF">GALMADRAFT_148204</name>
</gene>
<evidence type="ECO:0000313" key="2">
    <source>
        <dbReference type="EMBL" id="KDR66038.1"/>
    </source>
</evidence>
<protein>
    <submittedName>
        <fullName evidence="2">Uncharacterized protein</fullName>
    </submittedName>
</protein>
<evidence type="ECO:0000313" key="3">
    <source>
        <dbReference type="Proteomes" id="UP000027222"/>
    </source>
</evidence>
<dbReference type="Proteomes" id="UP000027222">
    <property type="component" value="Unassembled WGS sequence"/>
</dbReference>
<proteinExistence type="predicted"/>
<dbReference type="HOGENOM" id="CLU_450582_0_0_1"/>
<keyword evidence="1" id="KW-0175">Coiled coil</keyword>
<evidence type="ECO:0000256" key="1">
    <source>
        <dbReference type="SAM" id="Coils"/>
    </source>
</evidence>
<accession>A0A067SH18</accession>
<name>A0A067SH18_GALM3</name>
<dbReference type="AlphaFoldDB" id="A0A067SH18"/>
<keyword evidence="3" id="KW-1185">Reference proteome</keyword>
<feature type="coiled-coil region" evidence="1">
    <location>
        <begin position="295"/>
        <end position="322"/>
    </location>
</feature>
<dbReference type="EMBL" id="KL142428">
    <property type="protein sequence ID" value="KDR66038.1"/>
    <property type="molecule type" value="Genomic_DNA"/>
</dbReference>
<organism evidence="2 3">
    <name type="scientific">Galerina marginata (strain CBS 339.88)</name>
    <dbReference type="NCBI Taxonomy" id="685588"/>
    <lineage>
        <taxon>Eukaryota</taxon>
        <taxon>Fungi</taxon>
        <taxon>Dikarya</taxon>
        <taxon>Basidiomycota</taxon>
        <taxon>Agaricomycotina</taxon>
        <taxon>Agaricomycetes</taxon>
        <taxon>Agaricomycetidae</taxon>
        <taxon>Agaricales</taxon>
        <taxon>Agaricineae</taxon>
        <taxon>Strophariaceae</taxon>
        <taxon>Galerina</taxon>
    </lineage>
</organism>
<reference evidence="3" key="1">
    <citation type="journal article" date="2014" name="Proc. Natl. Acad. Sci. U.S.A.">
        <title>Extensive sampling of basidiomycete genomes demonstrates inadequacy of the white-rot/brown-rot paradigm for wood decay fungi.</title>
        <authorList>
            <person name="Riley R."/>
            <person name="Salamov A.A."/>
            <person name="Brown D.W."/>
            <person name="Nagy L.G."/>
            <person name="Floudas D."/>
            <person name="Held B.W."/>
            <person name="Levasseur A."/>
            <person name="Lombard V."/>
            <person name="Morin E."/>
            <person name="Otillar R."/>
            <person name="Lindquist E.A."/>
            <person name="Sun H."/>
            <person name="LaButti K.M."/>
            <person name="Schmutz J."/>
            <person name="Jabbour D."/>
            <person name="Luo H."/>
            <person name="Baker S.E."/>
            <person name="Pisabarro A.G."/>
            <person name="Walton J.D."/>
            <person name="Blanchette R.A."/>
            <person name="Henrissat B."/>
            <person name="Martin F."/>
            <person name="Cullen D."/>
            <person name="Hibbett D.S."/>
            <person name="Grigoriev I.V."/>
        </authorList>
    </citation>
    <scope>NUCLEOTIDE SEQUENCE [LARGE SCALE GENOMIC DNA]</scope>
    <source>
        <strain evidence="3">CBS 339.88</strain>
    </source>
</reference>
<sequence length="653" mass="75801">MSFDLLHTICAIVIQSTGNNTLALVPERQFLEWITPYTGPTEQFRSSENLALYFTLTALSDSKQKRLYMTVFHLNKQIAITIHWERGGPVYVDSDVTCNRITSEMEAKLQLTIGEQHPWRTNNAVLLNELAKYYESITRALNWIHLDLIAALQCKWNLDLVSNNTESNKRNTDRFLKARSLRDQLYLDRGYEHHLKAELIENWGEWILKDNRGLRSDALHDCYYAAADTALEKAKFDLEIEQLDAQLTWEWTRREMLLLCSSSKLEVILERPMGECIIKVANGSGNERLKEWMWSEFVSGRRKRLEKERKEMKQRVESEMKAEAERAKLGGRVWEEQESQWGAALEFIDTRWSAEIEQRQPAPKNAASEINRLVEQHAAWPYSWEEPIVMLTFVEPLRRRFRHWHNQRENERLEIDATIKRIGDANDSQWNYAYQYPQAKALAAARFVILKYEESISKIFSATVYDVKGAIDDTIYDVIKKSTTRSVINKRACIRSKESGSMVGQANEKLLYILLHPDGVNTKSAHSFGGTIAHIFIFLETRSRVQLRLLHRQSCNKSVSIQENSIDLRVISTDEIPDSESEDFQLQNFDLGHFELGRHQLKLVVMGTNGTYYLRDIFVEFNHDQRVPYYYLDNVAKNLAAIAVHGGADREPN</sequence>